<dbReference type="PROSITE" id="PS51257">
    <property type="entry name" value="PROKAR_LIPOPROTEIN"/>
    <property type="match status" value="1"/>
</dbReference>
<feature type="chain" id="PRO_5022756163" description="TraL" evidence="2">
    <location>
        <begin position="25"/>
        <end position="169"/>
    </location>
</feature>
<feature type="signal peptide" evidence="2">
    <location>
        <begin position="1"/>
        <end position="24"/>
    </location>
</feature>
<dbReference type="AlphaFoldDB" id="A0A5C7C629"/>
<dbReference type="RefSeq" id="WP_147882485.1">
    <property type="nucleotide sequence ID" value="NZ_VOUQ01000015.1"/>
</dbReference>
<name>A0A5C7C629_SERMA</name>
<reference evidence="3 4" key="1">
    <citation type="submission" date="2019-07" db="EMBL/GenBank/DDBJ databases">
        <title>Serratia strains were isolated from fresh produce.</title>
        <authorList>
            <person name="Cho G.-S."/>
            <person name="Stein M."/>
            <person name="Lee W."/>
            <person name="Suh S.H."/>
            <person name="Franz C.M.A.P."/>
        </authorList>
    </citation>
    <scope>NUCLEOTIDE SEQUENCE [LARGE SCALE GENOMIC DNA]</scope>
    <source>
        <strain evidence="3 4">S16</strain>
    </source>
</reference>
<protein>
    <recommendedName>
        <fullName evidence="5">TraL</fullName>
    </recommendedName>
</protein>
<dbReference type="EMBL" id="VOUQ01000015">
    <property type="protein sequence ID" value="TXE28335.1"/>
    <property type="molecule type" value="Genomic_DNA"/>
</dbReference>
<feature type="region of interest" description="Disordered" evidence="1">
    <location>
        <begin position="143"/>
        <end position="169"/>
    </location>
</feature>
<evidence type="ECO:0008006" key="5">
    <source>
        <dbReference type="Google" id="ProtNLM"/>
    </source>
</evidence>
<keyword evidence="2" id="KW-0732">Signal</keyword>
<gene>
    <name evidence="3" type="ORF">FOT62_21455</name>
</gene>
<evidence type="ECO:0000256" key="2">
    <source>
        <dbReference type="SAM" id="SignalP"/>
    </source>
</evidence>
<evidence type="ECO:0000256" key="1">
    <source>
        <dbReference type="SAM" id="MobiDB-lite"/>
    </source>
</evidence>
<proteinExistence type="predicted"/>
<evidence type="ECO:0000313" key="4">
    <source>
        <dbReference type="Proteomes" id="UP000321126"/>
    </source>
</evidence>
<sequence length="169" mass="18145">MPLRYFLLATLVAGNVLLPFTAHAAASCRAAIAAQQGAQTGYNRDKQAAQSWADSENHVSNGAQQCLGDISTTLTIPVFPDLNALLKQIIDKVCDTARDKIHQYIPSNIDPWGNIPTQPINLNTSPPPIQMPVRRSVTYISPPPGSQIAPSTPTVPAPDSNNGEYLFSP</sequence>
<accession>A0A5C7C629</accession>
<organism evidence="3 4">
    <name type="scientific">Serratia marcescens</name>
    <dbReference type="NCBI Taxonomy" id="615"/>
    <lineage>
        <taxon>Bacteria</taxon>
        <taxon>Pseudomonadati</taxon>
        <taxon>Pseudomonadota</taxon>
        <taxon>Gammaproteobacteria</taxon>
        <taxon>Enterobacterales</taxon>
        <taxon>Yersiniaceae</taxon>
        <taxon>Serratia</taxon>
    </lineage>
</organism>
<dbReference type="Proteomes" id="UP000321126">
    <property type="component" value="Unassembled WGS sequence"/>
</dbReference>
<feature type="compositionally biased region" description="Polar residues" evidence="1">
    <location>
        <begin position="148"/>
        <end position="163"/>
    </location>
</feature>
<comment type="caution">
    <text evidence="3">The sequence shown here is derived from an EMBL/GenBank/DDBJ whole genome shotgun (WGS) entry which is preliminary data.</text>
</comment>
<evidence type="ECO:0000313" key="3">
    <source>
        <dbReference type="EMBL" id="TXE28335.1"/>
    </source>
</evidence>